<evidence type="ECO:0000259" key="9">
    <source>
        <dbReference type="PROSITE" id="PS50850"/>
    </source>
</evidence>
<dbReference type="InterPro" id="IPR011701">
    <property type="entry name" value="MFS"/>
</dbReference>
<keyword evidence="5 8" id="KW-0472">Membrane</keyword>
<reference evidence="11" key="1">
    <citation type="journal article" date="2015" name="Genome Announc.">
        <title>Draft genome sequence of Talaromyces cellulolyticus strain Y-94, a source of lignocellulosic biomass-degrading enzymes.</title>
        <authorList>
            <person name="Fujii T."/>
            <person name="Koike H."/>
            <person name="Sawayama S."/>
            <person name="Yano S."/>
            <person name="Inoue H."/>
        </authorList>
    </citation>
    <scope>NUCLEOTIDE SEQUENCE [LARGE SCALE GENOMIC DNA]</scope>
    <source>
        <strain evidence="11">Y-94</strain>
    </source>
</reference>
<accession>A0A6V8HK23</accession>
<feature type="compositionally biased region" description="Basic and acidic residues" evidence="7">
    <location>
        <begin position="1057"/>
        <end position="1068"/>
    </location>
</feature>
<dbReference type="FunFam" id="1.20.1250.20:FF:000295">
    <property type="entry name" value="Unplaced genomic scaffold supercont1.7, whole genome shotgun sequence"/>
    <property type="match status" value="1"/>
</dbReference>
<dbReference type="Proteomes" id="UP000053095">
    <property type="component" value="Unassembled WGS sequence"/>
</dbReference>
<dbReference type="AlphaFoldDB" id="A0A6V8HK23"/>
<feature type="transmembrane region" description="Helical" evidence="8">
    <location>
        <begin position="319"/>
        <end position="340"/>
    </location>
</feature>
<dbReference type="PANTHER" id="PTHR43791">
    <property type="entry name" value="PERMEASE-RELATED"/>
    <property type="match status" value="1"/>
</dbReference>
<dbReference type="Gene3D" id="1.20.1250.20">
    <property type="entry name" value="MFS general substrate transporter like domains"/>
    <property type="match status" value="2"/>
</dbReference>
<dbReference type="Pfam" id="PF00612">
    <property type="entry name" value="IQ"/>
    <property type="match status" value="1"/>
</dbReference>
<feature type="region of interest" description="Disordered" evidence="7">
    <location>
        <begin position="552"/>
        <end position="582"/>
    </location>
</feature>
<feature type="compositionally biased region" description="Basic and acidic residues" evidence="7">
    <location>
        <begin position="569"/>
        <end position="579"/>
    </location>
</feature>
<comment type="caution">
    <text evidence="10">The sequence shown here is derived from an EMBL/GenBank/DDBJ whole genome shotgun (WGS) entry which is preliminary data.</text>
</comment>
<feature type="transmembrane region" description="Helical" evidence="8">
    <location>
        <begin position="373"/>
        <end position="397"/>
    </location>
</feature>
<sequence length="1152" mass="130190">MADQNKIEATHHHHVLDEDAIKHADRAAALVNGERVLLTEEDSKRIRRKTDKRILVVLMWVYFLQIVDKTVLGYGATFGLREDTGLTGSQYSLVGSISSMAQLAWQPMSSYLIVRVPHRILMPTLVLGWGVSAASMAACHNFSGLLATRFFLGLFEAGCLPLFSVITAQWYRRAEQPLRVALWYGTNGIGNLFSAALSVGLAHIRSDVLRSWQIIFLFVGLLTIVSVPMIFLLLDNDIASARFLNEEEKRMAVERLRANQTGTGSREYKWKHVWEALIEPKTWLFFSMSFLLNVGASVTNIFGPLILKGFGFDSYTTSLLNMPFGVMQTSVILLGCYLAQKTSIKASILLALIAPVVAGLAILYAVPHAHHTAALLVGYYLLAFLFGGNPLIVSWIVGNTGGATKRSFVASVYNAASSAGNIVGPLLFNSKDAPTYHPGLRDCLAIFIALVVVVALQWANLMWLNKRQEKKRVANGKPAKMVDHSMQKHYHDFAEDNKTAGKAEQVERTETQQQANVGAGLEMQEEIGENAFLDLTDRQNDEFRQFCEMASSDPATIAEGHDVTNSVKPSDDAENKQQEKAAQTIQRYYRGYRTRRELKGWSLSSSTRWIEAVKEAQWHQAMRNQYNAEKNGDVEQQDNERDDIIQRDNEDEDDEQEQEQEEVDHASRRTSQSGLSPEVRRKWKLAGQVALRAGGDDNLQDKIVEENVSEERSESGTQTQTQTQRVHTFQQTAHTKHHREPLIPTRTAEEVEKKAKMMDLQYFLEMVDTKHRYGSNLRAYHSIWKNSPSKQNFFYWLDYGEGKDVEIERVPRDRLEREQVRYLSREERQDYLVVVDESGRFRWAKNGERVWTDSERFKDSIRGVVPLEDKTPTFREYTKEGEEVLTESSEDGDDESDEEDSDEEIQRYMNPDFDNAKGIKKIEYVSPAVIFNHLMQKSLKKRDKWIFVADTSFRIYIGIKESGAFQHSSFLRGARISAAGLIRIKDGQLRSLSPLSGHYRPPAANFRAFVHALQNNGVDMSRVSISRSYAVLVGIEGYMKFKQKKKDVKDKIEEEKAKIANQQDSKEGGEDEVPDVSRSRPTQKKTTTTTVNQVATDDEEESSGKKTGFFSTIARRITSRGSTQESKTVTIRGRGIPGTAPEEGVPAPEGKR</sequence>
<feature type="transmembrane region" description="Helical" evidence="8">
    <location>
        <begin position="54"/>
        <end position="76"/>
    </location>
</feature>
<keyword evidence="11" id="KW-1185">Reference proteome</keyword>
<feature type="transmembrane region" description="Helical" evidence="8">
    <location>
        <begin position="283"/>
        <end position="307"/>
    </location>
</feature>
<dbReference type="Pfam" id="PF07690">
    <property type="entry name" value="MFS_1"/>
    <property type="match status" value="1"/>
</dbReference>
<feature type="compositionally biased region" description="Low complexity" evidence="7">
    <location>
        <begin position="1084"/>
        <end position="1095"/>
    </location>
</feature>
<protein>
    <recommendedName>
        <fullName evidence="9">Major facilitator superfamily (MFS) profile domain-containing protein</fullName>
    </recommendedName>
</protein>
<dbReference type="PANTHER" id="PTHR43791:SF16">
    <property type="entry name" value="TRANSPORTER, PUTATIVE (AFU_ORTHOLOGUE AFUA_3G01840)-RELATED"/>
    <property type="match status" value="1"/>
</dbReference>
<feature type="compositionally biased region" description="Acidic residues" evidence="7">
    <location>
        <begin position="649"/>
        <end position="662"/>
    </location>
</feature>
<evidence type="ECO:0000256" key="3">
    <source>
        <dbReference type="ARBA" id="ARBA00022692"/>
    </source>
</evidence>
<keyword evidence="3 8" id="KW-0812">Transmembrane</keyword>
<dbReference type="GO" id="GO:0016020">
    <property type="term" value="C:membrane"/>
    <property type="evidence" value="ECO:0007669"/>
    <property type="project" value="UniProtKB-SubCell"/>
</dbReference>
<feature type="transmembrane region" description="Helical" evidence="8">
    <location>
        <begin position="183"/>
        <end position="202"/>
    </location>
</feature>
<feature type="region of interest" description="Disordered" evidence="7">
    <location>
        <begin position="876"/>
        <end position="904"/>
    </location>
</feature>
<gene>
    <name evidence="10" type="ORF">TCE0_033r09515</name>
</gene>
<comment type="similarity">
    <text evidence="6">Belongs to the major facilitator superfamily. Allantoate permease family.</text>
</comment>
<proteinExistence type="inferred from homology"/>
<feature type="transmembrane region" description="Helical" evidence="8">
    <location>
        <begin position="444"/>
        <end position="464"/>
    </location>
</feature>
<organism evidence="10 11">
    <name type="scientific">Talaromyces pinophilus</name>
    <name type="common">Penicillium pinophilum</name>
    <dbReference type="NCBI Taxonomy" id="128442"/>
    <lineage>
        <taxon>Eukaryota</taxon>
        <taxon>Fungi</taxon>
        <taxon>Dikarya</taxon>
        <taxon>Ascomycota</taxon>
        <taxon>Pezizomycotina</taxon>
        <taxon>Eurotiomycetes</taxon>
        <taxon>Eurotiomycetidae</taxon>
        <taxon>Eurotiales</taxon>
        <taxon>Trichocomaceae</taxon>
        <taxon>Talaromyces</taxon>
        <taxon>Talaromyces sect. Talaromyces</taxon>
    </lineage>
</organism>
<feature type="transmembrane region" description="Helical" evidence="8">
    <location>
        <begin position="214"/>
        <end position="234"/>
    </location>
</feature>
<comment type="subcellular location">
    <subcellularLocation>
        <location evidence="1">Membrane</location>
        <topology evidence="1">Multi-pass membrane protein</topology>
    </subcellularLocation>
</comment>
<evidence type="ECO:0000256" key="1">
    <source>
        <dbReference type="ARBA" id="ARBA00004141"/>
    </source>
</evidence>
<dbReference type="SUPFAM" id="SSF103473">
    <property type="entry name" value="MFS general substrate transporter"/>
    <property type="match status" value="1"/>
</dbReference>
<feature type="transmembrane region" description="Helical" evidence="8">
    <location>
        <begin position="346"/>
        <end position="366"/>
    </location>
</feature>
<evidence type="ECO:0000313" key="11">
    <source>
        <dbReference type="Proteomes" id="UP000053095"/>
    </source>
</evidence>
<evidence type="ECO:0000256" key="7">
    <source>
        <dbReference type="SAM" id="MobiDB-lite"/>
    </source>
</evidence>
<dbReference type="InterPro" id="IPR036259">
    <property type="entry name" value="MFS_trans_sf"/>
</dbReference>
<evidence type="ECO:0000256" key="4">
    <source>
        <dbReference type="ARBA" id="ARBA00022989"/>
    </source>
</evidence>
<keyword evidence="2" id="KW-0813">Transport</keyword>
<evidence type="ECO:0000256" key="8">
    <source>
        <dbReference type="SAM" id="Phobius"/>
    </source>
</evidence>
<evidence type="ECO:0000256" key="5">
    <source>
        <dbReference type="ARBA" id="ARBA00023136"/>
    </source>
</evidence>
<name>A0A6V8HK23_TALPI</name>
<dbReference type="SMART" id="SM00015">
    <property type="entry name" value="IQ"/>
    <property type="match status" value="1"/>
</dbReference>
<feature type="compositionally biased region" description="Polar residues" evidence="7">
    <location>
        <begin position="1119"/>
        <end position="1129"/>
    </location>
</feature>
<feature type="transmembrane region" description="Helical" evidence="8">
    <location>
        <begin position="150"/>
        <end position="171"/>
    </location>
</feature>
<dbReference type="InterPro" id="IPR020846">
    <property type="entry name" value="MFS_dom"/>
</dbReference>
<evidence type="ECO:0000256" key="2">
    <source>
        <dbReference type="ARBA" id="ARBA00022448"/>
    </source>
</evidence>
<feature type="region of interest" description="Disordered" evidence="7">
    <location>
        <begin position="1057"/>
        <end position="1152"/>
    </location>
</feature>
<dbReference type="InterPro" id="IPR000048">
    <property type="entry name" value="IQ_motif_EF-hand-BS"/>
</dbReference>
<dbReference type="PROSITE" id="PS50850">
    <property type="entry name" value="MFS"/>
    <property type="match status" value="1"/>
</dbReference>
<dbReference type="EMBL" id="DF933829">
    <property type="protein sequence ID" value="GAM38634.1"/>
    <property type="molecule type" value="Genomic_DNA"/>
</dbReference>
<feature type="region of interest" description="Disordered" evidence="7">
    <location>
        <begin position="648"/>
        <end position="681"/>
    </location>
</feature>
<dbReference type="PROSITE" id="PS50096">
    <property type="entry name" value="IQ"/>
    <property type="match status" value="1"/>
</dbReference>
<dbReference type="GO" id="GO:0022857">
    <property type="term" value="F:transmembrane transporter activity"/>
    <property type="evidence" value="ECO:0007669"/>
    <property type="project" value="InterPro"/>
</dbReference>
<keyword evidence="4 8" id="KW-1133">Transmembrane helix</keyword>
<dbReference type="FunFam" id="1.20.1250.20:FF:000064">
    <property type="entry name" value="MFS allantoate transporter"/>
    <property type="match status" value="1"/>
</dbReference>
<feature type="compositionally biased region" description="Acidic residues" evidence="7">
    <location>
        <begin position="883"/>
        <end position="903"/>
    </location>
</feature>
<evidence type="ECO:0000256" key="6">
    <source>
        <dbReference type="ARBA" id="ARBA00037968"/>
    </source>
</evidence>
<evidence type="ECO:0000313" key="10">
    <source>
        <dbReference type="EMBL" id="GAM38634.1"/>
    </source>
</evidence>
<feature type="domain" description="Major facilitator superfamily (MFS) profile" evidence="9">
    <location>
        <begin position="54"/>
        <end position="467"/>
    </location>
</feature>